<gene>
    <name evidence="1" type="ORF">CPHO_00480</name>
</gene>
<dbReference type="RefSeq" id="WP_075732297.1">
    <property type="nucleotide sequence ID" value="NZ_CP009249.1"/>
</dbReference>
<dbReference type="OrthoDB" id="5144756at2"/>
<name>A0A1L7D0I1_9CORY</name>
<accession>A0A1L7D0I1</accession>
<dbReference type="KEGG" id="cpho:CPHO_00480"/>
<dbReference type="Proteomes" id="UP000185491">
    <property type="component" value="Chromosome"/>
</dbReference>
<evidence type="ECO:0008006" key="3">
    <source>
        <dbReference type="Google" id="ProtNLM"/>
    </source>
</evidence>
<sequence length="152" mass="16895">MTTRKIALIDIENFNGGPIATPGQAQWCRTMLEQWIKPAADEHIVVAADVTSVTNIDLVWPGIRILAGYGENGADLRLLKVMEENLPERFTGMTLVSKDRIFAEKVSDLAGQGLPTHVYSWPQALAKRLRFAATEVTTSMNYNFSPDYRKAA</sequence>
<keyword evidence="2" id="KW-1185">Reference proteome</keyword>
<dbReference type="Gene3D" id="3.40.50.1010">
    <property type="entry name" value="5'-nuclease"/>
    <property type="match status" value="1"/>
</dbReference>
<evidence type="ECO:0000313" key="1">
    <source>
        <dbReference type="EMBL" id="APT91655.1"/>
    </source>
</evidence>
<protein>
    <recommendedName>
        <fullName evidence="3">NYN domain-containing protein</fullName>
    </recommendedName>
</protein>
<evidence type="ECO:0000313" key="2">
    <source>
        <dbReference type="Proteomes" id="UP000185491"/>
    </source>
</evidence>
<dbReference type="AlphaFoldDB" id="A0A1L7D0I1"/>
<dbReference type="EMBL" id="CP009249">
    <property type="protein sequence ID" value="APT91655.1"/>
    <property type="molecule type" value="Genomic_DNA"/>
</dbReference>
<reference evidence="1 2" key="1">
    <citation type="submission" date="2014-08" db="EMBL/GenBank/DDBJ databases">
        <title>Complete genome sequence of Corynebacterium phocae M408/89/1(T)(=DSM 44612(T)), isolated from the common seal (Phoca vitulina).</title>
        <authorList>
            <person name="Ruckert C."/>
            <person name="Albersmeier A."/>
            <person name="Winkler A."/>
            <person name="Kalinowski J."/>
        </authorList>
    </citation>
    <scope>NUCLEOTIDE SEQUENCE [LARGE SCALE GENOMIC DNA]</scope>
    <source>
        <strain evidence="1 2">M408/89/1</strain>
    </source>
</reference>
<proteinExistence type="predicted"/>
<organism evidence="1 2">
    <name type="scientific">Corynebacterium phocae</name>
    <dbReference type="NCBI Taxonomy" id="161895"/>
    <lineage>
        <taxon>Bacteria</taxon>
        <taxon>Bacillati</taxon>
        <taxon>Actinomycetota</taxon>
        <taxon>Actinomycetes</taxon>
        <taxon>Mycobacteriales</taxon>
        <taxon>Corynebacteriaceae</taxon>
        <taxon>Corynebacterium</taxon>
    </lineage>
</organism>